<keyword evidence="3" id="KW-0479">Metal-binding</keyword>
<evidence type="ECO:0000256" key="4">
    <source>
        <dbReference type="ARBA" id="ARBA00022777"/>
    </source>
</evidence>
<dbReference type="GO" id="GO:0006096">
    <property type="term" value="P:glycolytic process"/>
    <property type="evidence" value="ECO:0007669"/>
    <property type="project" value="UniProtKB-KW"/>
</dbReference>
<dbReference type="PANTHER" id="PTHR21208:SF1">
    <property type="entry name" value="ADP-DEPENDENT GLUCOKINASE"/>
    <property type="match status" value="1"/>
</dbReference>
<dbReference type="Pfam" id="PF04587">
    <property type="entry name" value="ADP_PFK_GK"/>
    <property type="match status" value="1"/>
</dbReference>
<dbReference type="InterPro" id="IPR007666">
    <property type="entry name" value="ADP_PFK/GK"/>
</dbReference>
<keyword evidence="2" id="KW-0808">Transferase</keyword>
<dbReference type="EMBL" id="OE183246">
    <property type="protein sequence ID" value="CAD7575479.1"/>
    <property type="molecule type" value="Genomic_DNA"/>
</dbReference>
<dbReference type="AlphaFoldDB" id="A0A7R9JA48"/>
<dbReference type="GO" id="GO:0046872">
    <property type="term" value="F:metal ion binding"/>
    <property type="evidence" value="ECO:0007669"/>
    <property type="project" value="UniProtKB-KW"/>
</dbReference>
<dbReference type="GO" id="GO:0005783">
    <property type="term" value="C:endoplasmic reticulum"/>
    <property type="evidence" value="ECO:0007669"/>
    <property type="project" value="TreeGrafter"/>
</dbReference>
<dbReference type="GO" id="GO:0043843">
    <property type="term" value="F:ADP-specific glucokinase activity"/>
    <property type="evidence" value="ECO:0007669"/>
    <property type="project" value="TreeGrafter"/>
</dbReference>
<evidence type="ECO:0000256" key="1">
    <source>
        <dbReference type="ARBA" id="ARBA00022490"/>
    </source>
</evidence>
<dbReference type="SUPFAM" id="SSF53613">
    <property type="entry name" value="Ribokinase-like"/>
    <property type="match status" value="1"/>
</dbReference>
<name>A0A7R9JA48_TIMCA</name>
<accession>A0A7R9JA48</accession>
<evidence type="ECO:0000256" key="5">
    <source>
        <dbReference type="ARBA" id="ARBA00022842"/>
    </source>
</evidence>
<organism evidence="7">
    <name type="scientific">Timema californicum</name>
    <name type="common">California timema</name>
    <name type="synonym">Walking stick</name>
    <dbReference type="NCBI Taxonomy" id="61474"/>
    <lineage>
        <taxon>Eukaryota</taxon>
        <taxon>Metazoa</taxon>
        <taxon>Ecdysozoa</taxon>
        <taxon>Arthropoda</taxon>
        <taxon>Hexapoda</taxon>
        <taxon>Insecta</taxon>
        <taxon>Pterygota</taxon>
        <taxon>Neoptera</taxon>
        <taxon>Polyneoptera</taxon>
        <taxon>Phasmatodea</taxon>
        <taxon>Timematodea</taxon>
        <taxon>Timematoidea</taxon>
        <taxon>Timematidae</taxon>
        <taxon>Timema</taxon>
    </lineage>
</organism>
<protein>
    <submittedName>
        <fullName evidence="7">(California timema) hypothetical protein</fullName>
    </submittedName>
</protein>
<dbReference type="PROSITE" id="PS51255">
    <property type="entry name" value="ADPK"/>
    <property type="match status" value="1"/>
</dbReference>
<keyword evidence="1" id="KW-0963">Cytoplasm</keyword>
<keyword evidence="6" id="KW-0324">Glycolysis</keyword>
<sequence length="474" mass="51888">MASTFVKTCTVVSVCIVFVALYSRKQLDDVLKNRLNSILEGLVKVEKEHSIISKKVAIGYGACLDLFVDGRDLLNYEEVADVPEHFNDISSSDELLKSYAYFYRYGAAAERYMSNSTLFDELVLSAAKSHTSHYALGGNAPVMASRFVSEGCHVLLAAKMTADLQKTLPEGITVVGGDVSKDDIHLILEYKAGEQWGPYVAPRANRFIVHNDANNPMITSLEKFDEALSHFNPNLLVVGGLQMMDSYPFEEGVREARLRKVTRQMKSQPPSAGVHFEMASFAEAEMLVELVQHIIPFADSLGMNEQELTNLHSTLVYGNISIVSDSIPRVAVVLDQMRQVFGLVRERGATASGGRQLTRLHVHTLAYQAIMTVKGSRWKNSMAAAAKASLTANRHVCGSREVDIAKATLIMDESFSTSIGAGSRRVPLNEEQPVSCWDEGEMEICVAPVLVCTEARQTAGGGDNISSAGLVMQI</sequence>
<dbReference type="Gene3D" id="3.40.1190.20">
    <property type="match status" value="1"/>
</dbReference>
<dbReference type="PANTHER" id="PTHR21208">
    <property type="entry name" value="ADP-DEPENDENT GLUCOKINASE"/>
    <property type="match status" value="1"/>
</dbReference>
<evidence type="ECO:0000256" key="2">
    <source>
        <dbReference type="ARBA" id="ARBA00022679"/>
    </source>
</evidence>
<evidence type="ECO:0000256" key="6">
    <source>
        <dbReference type="ARBA" id="ARBA00023152"/>
    </source>
</evidence>
<dbReference type="InterPro" id="IPR029056">
    <property type="entry name" value="Ribokinase-like"/>
</dbReference>
<dbReference type="GO" id="GO:0006006">
    <property type="term" value="P:glucose metabolic process"/>
    <property type="evidence" value="ECO:0007669"/>
    <property type="project" value="TreeGrafter"/>
</dbReference>
<evidence type="ECO:0000313" key="7">
    <source>
        <dbReference type="EMBL" id="CAD7575479.1"/>
    </source>
</evidence>
<gene>
    <name evidence="7" type="ORF">TCMB3V08_LOCUS8070</name>
</gene>
<keyword evidence="5" id="KW-0460">Magnesium</keyword>
<proteinExistence type="predicted"/>
<keyword evidence="4" id="KW-0418">Kinase</keyword>
<reference evidence="7" key="1">
    <citation type="submission" date="2020-11" db="EMBL/GenBank/DDBJ databases">
        <authorList>
            <person name="Tran Van P."/>
        </authorList>
    </citation>
    <scope>NUCLEOTIDE SEQUENCE</scope>
</reference>
<evidence type="ECO:0000256" key="3">
    <source>
        <dbReference type="ARBA" id="ARBA00022723"/>
    </source>
</evidence>